<evidence type="ECO:0000313" key="2">
    <source>
        <dbReference type="EMBL" id="AHI19834.1"/>
    </source>
</evidence>
<reference evidence="3" key="1">
    <citation type="submission" date="2013-02" db="EMBL/GenBank/DDBJ databases">
        <title>The complete genome sequence of Corynebacterium casei LMG S-19264 (=DSM 44701).</title>
        <authorList>
            <person name="Ruckert C."/>
            <person name="Albersmeier A."/>
            <person name="Kalinowski J."/>
        </authorList>
    </citation>
    <scope>NUCLEOTIDE SEQUENCE [LARGE SCALE GENOMIC DNA]</scope>
    <source>
        <strain evidence="3">LMG S-19264</strain>
    </source>
</reference>
<sequence>MRAAQVVRQLTERGETLAFCESLSAGLASATIAQVPGSSAVLRGGLVTYASDLKVALAHVPQEFVDEFGVVSAEVAAAMAKGTRLVCDATWAVALTGVAGPDSQDGHPVGEVFLACAGPEGVEVIRAENDTSVQALCEVESATIKVLSGQRNEIREQAVECALQLLLDSI</sequence>
<dbReference type="GeneID" id="82877408"/>
<evidence type="ECO:0000259" key="1">
    <source>
        <dbReference type="Pfam" id="PF02464"/>
    </source>
</evidence>
<dbReference type="InterPro" id="IPR008136">
    <property type="entry name" value="CinA_C"/>
</dbReference>
<dbReference type="Pfam" id="PF02464">
    <property type="entry name" value="CinA"/>
    <property type="match status" value="1"/>
</dbReference>
<feature type="domain" description="CinA C-terminal" evidence="1">
    <location>
        <begin position="3"/>
        <end position="128"/>
    </location>
</feature>
<dbReference type="SUPFAM" id="SSF142433">
    <property type="entry name" value="CinA-like"/>
    <property type="match status" value="1"/>
</dbReference>
<dbReference type="Proteomes" id="UP000019226">
    <property type="component" value="Chromosome"/>
</dbReference>
<name>A0ABN4CBP8_9CORY</name>
<proteinExistence type="predicted"/>
<organism evidence="2 3">
    <name type="scientific">Corynebacterium casei LMG S-19264</name>
    <dbReference type="NCBI Taxonomy" id="1285583"/>
    <lineage>
        <taxon>Bacteria</taxon>
        <taxon>Bacillati</taxon>
        <taxon>Actinomycetota</taxon>
        <taxon>Actinomycetes</taxon>
        <taxon>Mycobacteriales</taxon>
        <taxon>Corynebacteriaceae</taxon>
        <taxon>Corynebacterium</taxon>
    </lineage>
</organism>
<gene>
    <name evidence="2" type="ORF">CCASEI_06290</name>
</gene>
<protein>
    <submittedName>
        <fullName evidence="2">Competence-and mitomycin-induced protein</fullName>
    </submittedName>
</protein>
<dbReference type="Gene3D" id="3.90.950.20">
    <property type="entry name" value="CinA-like"/>
    <property type="match status" value="1"/>
</dbReference>
<dbReference type="InterPro" id="IPR036653">
    <property type="entry name" value="CinA-like_C"/>
</dbReference>
<accession>A0ABN4CBP8</accession>
<keyword evidence="3" id="KW-1185">Reference proteome</keyword>
<dbReference type="NCBIfam" id="TIGR00199">
    <property type="entry name" value="PncC_domain"/>
    <property type="match status" value="1"/>
</dbReference>
<evidence type="ECO:0000313" key="3">
    <source>
        <dbReference type="Proteomes" id="UP000019226"/>
    </source>
</evidence>
<dbReference type="RefSeq" id="WP_025387470.1">
    <property type="nucleotide sequence ID" value="NZ_CP004350.1"/>
</dbReference>
<dbReference type="EMBL" id="CP004350">
    <property type="protein sequence ID" value="AHI19834.1"/>
    <property type="molecule type" value="Genomic_DNA"/>
</dbReference>